<dbReference type="EMBL" id="ODYU01006510">
    <property type="protein sequence ID" value="SOQ48420.1"/>
    <property type="molecule type" value="Genomic_DNA"/>
</dbReference>
<evidence type="ECO:0000313" key="1">
    <source>
        <dbReference type="EMBL" id="SOQ48420.1"/>
    </source>
</evidence>
<gene>
    <name evidence="1" type="ORF">SFRICE_013484</name>
</gene>
<name>A0A2H1W5Q8_SPOFR</name>
<protein>
    <submittedName>
        <fullName evidence="1">SFRICE_013484</fullName>
    </submittedName>
</protein>
<proteinExistence type="predicted"/>
<dbReference type="AlphaFoldDB" id="A0A2H1W5Q8"/>
<organism evidence="1">
    <name type="scientific">Spodoptera frugiperda</name>
    <name type="common">Fall armyworm</name>
    <dbReference type="NCBI Taxonomy" id="7108"/>
    <lineage>
        <taxon>Eukaryota</taxon>
        <taxon>Metazoa</taxon>
        <taxon>Ecdysozoa</taxon>
        <taxon>Arthropoda</taxon>
        <taxon>Hexapoda</taxon>
        <taxon>Insecta</taxon>
        <taxon>Pterygota</taxon>
        <taxon>Neoptera</taxon>
        <taxon>Endopterygota</taxon>
        <taxon>Lepidoptera</taxon>
        <taxon>Glossata</taxon>
        <taxon>Ditrysia</taxon>
        <taxon>Noctuoidea</taxon>
        <taxon>Noctuidae</taxon>
        <taxon>Amphipyrinae</taxon>
        <taxon>Spodoptera</taxon>
    </lineage>
</organism>
<sequence length="66" mass="7607">MNGTVGRGRPRRTYYSDLLMSLLSPAVPANGSEFREIMHNVIHTDAPTDYSERALSTQKQRYRYTE</sequence>
<reference evidence="1" key="1">
    <citation type="submission" date="2016-07" db="EMBL/GenBank/DDBJ databases">
        <authorList>
            <person name="Bretaudeau A."/>
        </authorList>
    </citation>
    <scope>NUCLEOTIDE SEQUENCE</scope>
    <source>
        <strain evidence="1">Rice</strain>
        <tissue evidence="1">Whole body</tissue>
    </source>
</reference>
<accession>A0A2H1W5Q8</accession>